<gene>
    <name evidence="1" type="ORF">SLS59_000699</name>
</gene>
<sequence>MLNCTFEGSVKRFAPIYDPAGLASVPILEGNNKPIQFGVVCRTCGLSWRAKKTEAPKRHRSFRQRLSVLPKKVNPLHKLRHTRSMIHLGLSDDHKDDSRPGTALSASRSVFNLRCASDSQTKRTSPGEQAPGVEVRFYGIECTCGSVTNSGSLCFQLVEKPKAEGKPAHMEQMGMEAREASETTLAPALRAKGYGTPMLSLKGGSHPNPLLSNPAQAFEVL</sequence>
<evidence type="ECO:0000313" key="1">
    <source>
        <dbReference type="EMBL" id="KAL1611062.1"/>
    </source>
</evidence>
<accession>A0ABR3S357</accession>
<comment type="caution">
    <text evidence="1">The sequence shown here is derived from an EMBL/GenBank/DDBJ whole genome shotgun (WGS) entry which is preliminary data.</text>
</comment>
<proteinExistence type="predicted"/>
<reference evidence="1 2" key="1">
    <citation type="submission" date="2024-02" db="EMBL/GenBank/DDBJ databases">
        <title>De novo assembly and annotation of 12 fungi associated with fruit tree decline syndrome in Ontario, Canada.</title>
        <authorList>
            <person name="Sulman M."/>
            <person name="Ellouze W."/>
            <person name="Ilyukhin E."/>
        </authorList>
    </citation>
    <scope>NUCLEOTIDE SEQUENCE [LARGE SCALE GENOMIC DNA]</scope>
    <source>
        <strain evidence="1 2">M97-236</strain>
    </source>
</reference>
<evidence type="ECO:0000313" key="2">
    <source>
        <dbReference type="Proteomes" id="UP001521222"/>
    </source>
</evidence>
<organism evidence="1 2">
    <name type="scientific">Nothophoma quercina</name>
    <dbReference type="NCBI Taxonomy" id="749835"/>
    <lineage>
        <taxon>Eukaryota</taxon>
        <taxon>Fungi</taxon>
        <taxon>Dikarya</taxon>
        <taxon>Ascomycota</taxon>
        <taxon>Pezizomycotina</taxon>
        <taxon>Dothideomycetes</taxon>
        <taxon>Pleosporomycetidae</taxon>
        <taxon>Pleosporales</taxon>
        <taxon>Pleosporineae</taxon>
        <taxon>Didymellaceae</taxon>
        <taxon>Nothophoma</taxon>
    </lineage>
</organism>
<dbReference type="Proteomes" id="UP001521222">
    <property type="component" value="Unassembled WGS sequence"/>
</dbReference>
<dbReference type="EMBL" id="JAKIXB020000002">
    <property type="protein sequence ID" value="KAL1611062.1"/>
    <property type="molecule type" value="Genomic_DNA"/>
</dbReference>
<keyword evidence="2" id="KW-1185">Reference proteome</keyword>
<protein>
    <submittedName>
        <fullName evidence="1">Uncharacterized protein</fullName>
    </submittedName>
</protein>
<name>A0ABR3S357_9PLEO</name>